<feature type="region of interest" description="Disordered" evidence="1">
    <location>
        <begin position="1"/>
        <end position="20"/>
    </location>
</feature>
<dbReference type="HOGENOM" id="CLU_2560592_0_0_1"/>
<organism evidence="2 3">
    <name type="scientific">Daphnia pulex</name>
    <name type="common">Water flea</name>
    <dbReference type="NCBI Taxonomy" id="6669"/>
    <lineage>
        <taxon>Eukaryota</taxon>
        <taxon>Metazoa</taxon>
        <taxon>Ecdysozoa</taxon>
        <taxon>Arthropoda</taxon>
        <taxon>Crustacea</taxon>
        <taxon>Branchiopoda</taxon>
        <taxon>Diplostraca</taxon>
        <taxon>Cladocera</taxon>
        <taxon>Anomopoda</taxon>
        <taxon>Daphniidae</taxon>
        <taxon>Daphnia</taxon>
    </lineage>
</organism>
<protein>
    <submittedName>
        <fullName evidence="2">Uncharacterized protein</fullName>
    </submittedName>
</protein>
<evidence type="ECO:0000313" key="2">
    <source>
        <dbReference type="EMBL" id="EFX81455.1"/>
    </source>
</evidence>
<evidence type="ECO:0000256" key="1">
    <source>
        <dbReference type="SAM" id="MobiDB-lite"/>
    </source>
</evidence>
<feature type="compositionally biased region" description="Basic residues" evidence="1">
    <location>
        <begin position="1"/>
        <end position="11"/>
    </location>
</feature>
<dbReference type="AlphaFoldDB" id="E9GGN8"/>
<sequence length="82" mass="9159">MSANQKPRKKIQTVSEVSEEKRPRVEQGIALILIVSATPDAIVPVIIEESPVTTKYQRQLTNHNFYSIVGARGKRGKVIDKT</sequence>
<dbReference type="Proteomes" id="UP000000305">
    <property type="component" value="Unassembled WGS sequence"/>
</dbReference>
<gene>
    <name evidence="2" type="ORF">DAPPUDRAFT_242441</name>
</gene>
<accession>E9GGN8</accession>
<proteinExistence type="predicted"/>
<dbReference type="PhylomeDB" id="E9GGN8"/>
<keyword evidence="3" id="KW-1185">Reference proteome</keyword>
<dbReference type="InParanoid" id="E9GGN8"/>
<name>E9GGN8_DAPPU</name>
<evidence type="ECO:0000313" key="3">
    <source>
        <dbReference type="Proteomes" id="UP000000305"/>
    </source>
</evidence>
<dbReference type="KEGG" id="dpx:DAPPUDRAFT_242441"/>
<reference evidence="2 3" key="1">
    <citation type="journal article" date="2011" name="Science">
        <title>The ecoresponsive genome of Daphnia pulex.</title>
        <authorList>
            <person name="Colbourne J.K."/>
            <person name="Pfrender M.E."/>
            <person name="Gilbert D."/>
            <person name="Thomas W.K."/>
            <person name="Tucker A."/>
            <person name="Oakley T.H."/>
            <person name="Tokishita S."/>
            <person name="Aerts A."/>
            <person name="Arnold G.J."/>
            <person name="Basu M.K."/>
            <person name="Bauer D.J."/>
            <person name="Caceres C.E."/>
            <person name="Carmel L."/>
            <person name="Casola C."/>
            <person name="Choi J.H."/>
            <person name="Detter J.C."/>
            <person name="Dong Q."/>
            <person name="Dusheyko S."/>
            <person name="Eads B.D."/>
            <person name="Frohlich T."/>
            <person name="Geiler-Samerotte K.A."/>
            <person name="Gerlach D."/>
            <person name="Hatcher P."/>
            <person name="Jogdeo S."/>
            <person name="Krijgsveld J."/>
            <person name="Kriventseva E.V."/>
            <person name="Kultz D."/>
            <person name="Laforsch C."/>
            <person name="Lindquist E."/>
            <person name="Lopez J."/>
            <person name="Manak J.R."/>
            <person name="Muller J."/>
            <person name="Pangilinan J."/>
            <person name="Patwardhan R.P."/>
            <person name="Pitluck S."/>
            <person name="Pritham E.J."/>
            <person name="Rechtsteiner A."/>
            <person name="Rho M."/>
            <person name="Rogozin I.B."/>
            <person name="Sakarya O."/>
            <person name="Salamov A."/>
            <person name="Schaack S."/>
            <person name="Shapiro H."/>
            <person name="Shiga Y."/>
            <person name="Skalitzky C."/>
            <person name="Smith Z."/>
            <person name="Souvorov A."/>
            <person name="Sung W."/>
            <person name="Tang Z."/>
            <person name="Tsuchiya D."/>
            <person name="Tu H."/>
            <person name="Vos H."/>
            <person name="Wang M."/>
            <person name="Wolf Y.I."/>
            <person name="Yamagata H."/>
            <person name="Yamada T."/>
            <person name="Ye Y."/>
            <person name="Shaw J.R."/>
            <person name="Andrews J."/>
            <person name="Crease T.J."/>
            <person name="Tang H."/>
            <person name="Lucas S.M."/>
            <person name="Robertson H.M."/>
            <person name="Bork P."/>
            <person name="Koonin E.V."/>
            <person name="Zdobnov E.M."/>
            <person name="Grigoriev I.V."/>
            <person name="Lynch M."/>
            <person name="Boore J.L."/>
        </authorList>
    </citation>
    <scope>NUCLEOTIDE SEQUENCE [LARGE SCALE GENOMIC DNA]</scope>
</reference>
<dbReference type="EMBL" id="GL732543">
    <property type="protein sequence ID" value="EFX81455.1"/>
    <property type="molecule type" value="Genomic_DNA"/>
</dbReference>